<comment type="caution">
    <text evidence="6">The sequence shown here is derived from an EMBL/GenBank/DDBJ whole genome shotgun (WGS) entry which is preliminary data.</text>
</comment>
<dbReference type="PANTHER" id="PTHR43712">
    <property type="entry name" value="PUTATIVE (AFU_ORTHOLOGUE AFUA_4G14580)-RELATED"/>
    <property type="match status" value="1"/>
</dbReference>
<dbReference type="InterPro" id="IPR012967">
    <property type="entry name" value="COMT_dimerisation"/>
</dbReference>
<feature type="domain" description="O-methyltransferase dimerisation" evidence="5">
    <location>
        <begin position="17"/>
        <end position="85"/>
    </location>
</feature>
<feature type="domain" description="O-methyltransferase C-terminal" evidence="4">
    <location>
        <begin position="114"/>
        <end position="316"/>
    </location>
</feature>
<keyword evidence="2 6" id="KW-0808">Transferase</keyword>
<dbReference type="Proteomes" id="UP000305238">
    <property type="component" value="Unassembled WGS sequence"/>
</dbReference>
<gene>
    <name evidence="6" type="ORF">ETD96_38875</name>
</gene>
<reference evidence="6 7" key="1">
    <citation type="submission" date="2019-05" db="EMBL/GenBank/DDBJ databases">
        <title>Draft genome sequence of Actinomadura geliboluensis A8036.</title>
        <authorList>
            <person name="Saricaoglu S."/>
            <person name="Isik K."/>
        </authorList>
    </citation>
    <scope>NUCLEOTIDE SEQUENCE [LARGE SCALE GENOMIC DNA]</scope>
    <source>
        <strain evidence="6 7">A8036</strain>
    </source>
</reference>
<dbReference type="Gene3D" id="1.10.287.1350">
    <property type="match status" value="1"/>
</dbReference>
<dbReference type="InterPro" id="IPR036388">
    <property type="entry name" value="WH-like_DNA-bd_sf"/>
</dbReference>
<dbReference type="AlphaFoldDB" id="A0A5S4G5D4"/>
<dbReference type="OrthoDB" id="4145676at2"/>
<dbReference type="Pfam" id="PF00891">
    <property type="entry name" value="Methyltransf_2"/>
    <property type="match status" value="1"/>
</dbReference>
<dbReference type="InterPro" id="IPR016461">
    <property type="entry name" value="COMT-like"/>
</dbReference>
<dbReference type="GO" id="GO:0008171">
    <property type="term" value="F:O-methyltransferase activity"/>
    <property type="evidence" value="ECO:0007669"/>
    <property type="project" value="InterPro"/>
</dbReference>
<dbReference type="InterPro" id="IPR036390">
    <property type="entry name" value="WH_DNA-bd_sf"/>
</dbReference>
<dbReference type="Gene3D" id="3.40.50.150">
    <property type="entry name" value="Vaccinia Virus protein VP39"/>
    <property type="match status" value="1"/>
</dbReference>
<dbReference type="PIRSF" id="PIRSF005739">
    <property type="entry name" value="O-mtase"/>
    <property type="match status" value="1"/>
</dbReference>
<evidence type="ECO:0000313" key="7">
    <source>
        <dbReference type="Proteomes" id="UP000305238"/>
    </source>
</evidence>
<evidence type="ECO:0000259" key="4">
    <source>
        <dbReference type="Pfam" id="PF00891"/>
    </source>
</evidence>
<dbReference type="SUPFAM" id="SSF46785">
    <property type="entry name" value="Winged helix' DNA-binding domain"/>
    <property type="match status" value="1"/>
</dbReference>
<organism evidence="6 7">
    <name type="scientific">Actinomadura geliboluensis</name>
    <dbReference type="NCBI Taxonomy" id="882440"/>
    <lineage>
        <taxon>Bacteria</taxon>
        <taxon>Bacillati</taxon>
        <taxon>Actinomycetota</taxon>
        <taxon>Actinomycetes</taxon>
        <taxon>Streptosporangiales</taxon>
        <taxon>Thermomonosporaceae</taxon>
        <taxon>Actinomadura</taxon>
    </lineage>
</organism>
<dbReference type="InterPro" id="IPR001077">
    <property type="entry name" value="COMT_C"/>
</dbReference>
<evidence type="ECO:0000256" key="1">
    <source>
        <dbReference type="ARBA" id="ARBA00022603"/>
    </source>
</evidence>
<dbReference type="EMBL" id="VCKZ01000474">
    <property type="protein sequence ID" value="TMR27724.1"/>
    <property type="molecule type" value="Genomic_DNA"/>
</dbReference>
<proteinExistence type="predicted"/>
<evidence type="ECO:0000313" key="6">
    <source>
        <dbReference type="EMBL" id="TMR27724.1"/>
    </source>
</evidence>
<evidence type="ECO:0000256" key="2">
    <source>
        <dbReference type="ARBA" id="ARBA00022679"/>
    </source>
</evidence>
<sequence>MTANIALHQQIVGLSDLITPMAIRATVTLGIADHIGEDGETLPDLAERVGAQPRPLGKLLAHLVSVNIVALDEGRYRLTELGTVLRRDGNAPWPFEQLDLDGAIGQTELAVIHLVHTLRTGESVYRRMFGTDLWSYVDGRKNAEDELSSQSKAAPAFDVEVLVEHPCWRTADTLVDVGGHTGALVEALLTRHPNLRATLLDLPTFARVARRRFDETGLGDRAAAVGQDFFEPLPRYADIYLLSAVLADWDDQSAVRLLRNCANAAGRNGRILLSEVYLPEHLQWPSSAMTLWLEAITANPDRTPEDLSALAAEAGLSVARVDRAATRVVLELHA</sequence>
<dbReference type="Gene3D" id="1.10.10.10">
    <property type="entry name" value="Winged helix-like DNA-binding domain superfamily/Winged helix DNA-binding domain"/>
    <property type="match status" value="1"/>
</dbReference>
<evidence type="ECO:0000259" key="5">
    <source>
        <dbReference type="Pfam" id="PF08100"/>
    </source>
</evidence>
<dbReference type="InterPro" id="IPR029063">
    <property type="entry name" value="SAM-dependent_MTases_sf"/>
</dbReference>
<dbReference type="GO" id="GO:0032259">
    <property type="term" value="P:methylation"/>
    <property type="evidence" value="ECO:0007669"/>
    <property type="project" value="UniProtKB-KW"/>
</dbReference>
<keyword evidence="3" id="KW-0949">S-adenosyl-L-methionine</keyword>
<dbReference type="PANTHER" id="PTHR43712:SF2">
    <property type="entry name" value="O-METHYLTRANSFERASE CICE"/>
    <property type="match status" value="1"/>
</dbReference>
<dbReference type="SUPFAM" id="SSF53335">
    <property type="entry name" value="S-adenosyl-L-methionine-dependent methyltransferases"/>
    <property type="match status" value="1"/>
</dbReference>
<dbReference type="RefSeq" id="WP_138641494.1">
    <property type="nucleotide sequence ID" value="NZ_VCKZ01000474.1"/>
</dbReference>
<dbReference type="Pfam" id="PF08100">
    <property type="entry name" value="Dimerisation"/>
    <property type="match status" value="1"/>
</dbReference>
<evidence type="ECO:0000256" key="3">
    <source>
        <dbReference type="ARBA" id="ARBA00022691"/>
    </source>
</evidence>
<name>A0A5S4G5D4_9ACTN</name>
<dbReference type="GO" id="GO:0046983">
    <property type="term" value="F:protein dimerization activity"/>
    <property type="evidence" value="ECO:0007669"/>
    <property type="project" value="InterPro"/>
</dbReference>
<protein>
    <submittedName>
        <fullName evidence="6">Methyltransferase</fullName>
    </submittedName>
</protein>
<keyword evidence="7" id="KW-1185">Reference proteome</keyword>
<keyword evidence="1 6" id="KW-0489">Methyltransferase</keyword>
<dbReference type="PROSITE" id="PS51683">
    <property type="entry name" value="SAM_OMT_II"/>
    <property type="match status" value="1"/>
</dbReference>
<accession>A0A5S4G5D4</accession>